<proteinExistence type="predicted"/>
<gene>
    <name evidence="2" type="ORF">O0R41_01560</name>
</gene>
<organism evidence="2 3">
    <name type="scientific">Sphingobium naphthae</name>
    <dbReference type="NCBI Taxonomy" id="1886786"/>
    <lineage>
        <taxon>Bacteria</taxon>
        <taxon>Pseudomonadati</taxon>
        <taxon>Pseudomonadota</taxon>
        <taxon>Alphaproteobacteria</taxon>
        <taxon>Sphingomonadales</taxon>
        <taxon>Sphingomonadaceae</taxon>
        <taxon>Sphingobium</taxon>
    </lineage>
</organism>
<dbReference type="InterPro" id="IPR027417">
    <property type="entry name" value="P-loop_NTPase"/>
</dbReference>
<dbReference type="Gene3D" id="3.40.50.300">
    <property type="entry name" value="P-loop containing nucleotide triphosphate hydrolases"/>
    <property type="match status" value="1"/>
</dbReference>
<dbReference type="Proteomes" id="UP001185984">
    <property type="component" value="Unassembled WGS sequence"/>
</dbReference>
<protein>
    <recommendedName>
        <fullName evidence="4">Helicase C-terminal domain-containing protein</fullName>
    </recommendedName>
</protein>
<dbReference type="SUPFAM" id="SSF52540">
    <property type="entry name" value="P-loop containing nucleoside triphosphate hydrolases"/>
    <property type="match status" value="1"/>
</dbReference>
<accession>A0ABU3ZRZ3</accession>
<evidence type="ECO:0008006" key="4">
    <source>
        <dbReference type="Google" id="ProtNLM"/>
    </source>
</evidence>
<feature type="region of interest" description="Disordered" evidence="1">
    <location>
        <begin position="74"/>
        <end position="94"/>
    </location>
</feature>
<evidence type="ECO:0000313" key="3">
    <source>
        <dbReference type="Proteomes" id="UP001185984"/>
    </source>
</evidence>
<evidence type="ECO:0000313" key="2">
    <source>
        <dbReference type="EMBL" id="MDV5822292.1"/>
    </source>
</evidence>
<dbReference type="RefSeq" id="WP_317515513.1">
    <property type="nucleotide sequence ID" value="NZ_JAPTHD010000001.1"/>
</dbReference>
<dbReference type="EMBL" id="JAPTHD010000001">
    <property type="protein sequence ID" value="MDV5822292.1"/>
    <property type="molecule type" value="Genomic_DNA"/>
</dbReference>
<comment type="caution">
    <text evidence="2">The sequence shown here is derived from an EMBL/GenBank/DDBJ whole genome shotgun (WGS) entry which is preliminary data.</text>
</comment>
<name>A0ABU3ZRZ3_9SPHN</name>
<keyword evidence="3" id="KW-1185">Reference proteome</keyword>
<evidence type="ECO:0000256" key="1">
    <source>
        <dbReference type="SAM" id="MobiDB-lite"/>
    </source>
</evidence>
<reference evidence="3" key="1">
    <citation type="journal article" date="2022" name="J Environ Chem Eng">
        <title>Biodegradation of petroleum oil using a constructed nonpathogenic and heavy metal-tolerant bacterial consortium isolated from marine sponges.</title>
        <authorList>
            <person name="Dechsakulwatana C."/>
            <person name="Rungsihiranrut A."/>
            <person name="Muangchinda C."/>
            <person name="Ningthoujam R."/>
            <person name="Klankeo P."/>
            <person name="Pinyakong O."/>
        </authorList>
    </citation>
    <scope>NUCLEOTIDE SEQUENCE [LARGE SCALE GENOMIC DNA]</scope>
    <source>
        <strain evidence="3">MO2-4</strain>
    </source>
</reference>
<sequence length="109" mass="11951">MMMSLRSGAGLDGLQYHCQDAVIGEFDWSPQVHYQLIGRLRRPGQEGQVNAHYVHTNWGSDPVIVEMLGIKADQSRGINDPGQAPKPRATDESRLKILAQRVLEGGASA</sequence>